<evidence type="ECO:0000259" key="8">
    <source>
        <dbReference type="Pfam" id="PF03460"/>
    </source>
</evidence>
<dbReference type="PROSITE" id="PS00365">
    <property type="entry name" value="NIR_SIR"/>
    <property type="match status" value="1"/>
</dbReference>
<dbReference type="AlphaFoldDB" id="A0A2T1DZH5"/>
<evidence type="ECO:0000256" key="1">
    <source>
        <dbReference type="ARBA" id="ARBA00022485"/>
    </source>
</evidence>
<keyword evidence="1" id="KW-0004">4Fe-4S</keyword>
<keyword evidence="10" id="KW-1185">Reference proteome</keyword>
<dbReference type="GO" id="GO:0016491">
    <property type="term" value="F:oxidoreductase activity"/>
    <property type="evidence" value="ECO:0007669"/>
    <property type="project" value="UniProtKB-KW"/>
</dbReference>
<dbReference type="GO" id="GO:0046872">
    <property type="term" value="F:metal ion binding"/>
    <property type="evidence" value="ECO:0007669"/>
    <property type="project" value="UniProtKB-KW"/>
</dbReference>
<evidence type="ECO:0000256" key="5">
    <source>
        <dbReference type="ARBA" id="ARBA00023004"/>
    </source>
</evidence>
<accession>A0A2T1DZH5</accession>
<dbReference type="InterPro" id="IPR036136">
    <property type="entry name" value="Nit/Sulf_reduc_fer-like_dom_sf"/>
</dbReference>
<dbReference type="SUPFAM" id="SSF55124">
    <property type="entry name" value="Nitrite/Sulfite reductase N-terminal domain-like"/>
    <property type="match status" value="2"/>
</dbReference>
<keyword evidence="2" id="KW-0349">Heme</keyword>
<dbReference type="Pfam" id="PF03460">
    <property type="entry name" value="NIR_SIR_ferr"/>
    <property type="match status" value="2"/>
</dbReference>
<dbReference type="EMBL" id="PVWK01000118">
    <property type="protein sequence ID" value="PSB25893.1"/>
    <property type="molecule type" value="Genomic_DNA"/>
</dbReference>
<dbReference type="InterPro" id="IPR051329">
    <property type="entry name" value="NIR_SIR_4Fe-4S"/>
</dbReference>
<dbReference type="InterPro" id="IPR012798">
    <property type="entry name" value="Cbl_synth_CobG-like"/>
</dbReference>
<organism evidence="9 10">
    <name type="scientific">Stenomitos frigidus ULC18</name>
    <dbReference type="NCBI Taxonomy" id="2107698"/>
    <lineage>
        <taxon>Bacteria</taxon>
        <taxon>Bacillati</taxon>
        <taxon>Cyanobacteriota</taxon>
        <taxon>Cyanophyceae</taxon>
        <taxon>Leptolyngbyales</taxon>
        <taxon>Leptolyngbyaceae</taxon>
        <taxon>Stenomitos</taxon>
    </lineage>
</organism>
<keyword evidence="3" id="KW-0479">Metal-binding</keyword>
<dbReference type="Proteomes" id="UP000239576">
    <property type="component" value="Unassembled WGS sequence"/>
</dbReference>
<evidence type="ECO:0000313" key="10">
    <source>
        <dbReference type="Proteomes" id="UP000239576"/>
    </source>
</evidence>
<dbReference type="NCBIfam" id="TIGR02435">
    <property type="entry name" value="CobG"/>
    <property type="match status" value="1"/>
</dbReference>
<dbReference type="GO" id="GO:0020037">
    <property type="term" value="F:heme binding"/>
    <property type="evidence" value="ECO:0007669"/>
    <property type="project" value="InterPro"/>
</dbReference>
<dbReference type="SUPFAM" id="SSF56014">
    <property type="entry name" value="Nitrite and sulphite reductase 4Fe-4S domain-like"/>
    <property type="match status" value="2"/>
</dbReference>
<dbReference type="PANTHER" id="PTHR32439">
    <property type="entry name" value="FERREDOXIN--NITRITE REDUCTASE, CHLOROPLASTIC"/>
    <property type="match status" value="1"/>
</dbReference>
<dbReference type="Gene3D" id="3.30.413.10">
    <property type="entry name" value="Sulfite Reductase Hemoprotein, domain 1"/>
    <property type="match status" value="2"/>
</dbReference>
<feature type="domain" description="Nitrite/Sulfite reductase ferredoxin-like" evidence="8">
    <location>
        <begin position="27"/>
        <end position="74"/>
    </location>
</feature>
<feature type="domain" description="Nitrite/Sulfite reductase ferredoxin-like" evidence="8">
    <location>
        <begin position="282"/>
        <end position="348"/>
    </location>
</feature>
<keyword evidence="5" id="KW-0408">Iron</keyword>
<dbReference type="Pfam" id="PF01077">
    <property type="entry name" value="NIR_SIR"/>
    <property type="match status" value="2"/>
</dbReference>
<dbReference type="Gene3D" id="3.90.480.10">
    <property type="entry name" value="Sulfite Reductase Hemoprotein,Domain 2"/>
    <property type="match status" value="1"/>
</dbReference>
<evidence type="ECO:0000313" key="9">
    <source>
        <dbReference type="EMBL" id="PSB25893.1"/>
    </source>
</evidence>
<dbReference type="InterPro" id="IPR006067">
    <property type="entry name" value="NO2/SO3_Rdtase_4Fe4S_dom"/>
</dbReference>
<dbReference type="GO" id="GO:0051539">
    <property type="term" value="F:4 iron, 4 sulfur cluster binding"/>
    <property type="evidence" value="ECO:0007669"/>
    <property type="project" value="UniProtKB-KW"/>
</dbReference>
<evidence type="ECO:0000256" key="6">
    <source>
        <dbReference type="ARBA" id="ARBA00023014"/>
    </source>
</evidence>
<name>A0A2T1DZH5_9CYAN</name>
<dbReference type="PANTHER" id="PTHR32439:SF9">
    <property type="entry name" value="BLR3264 PROTEIN"/>
    <property type="match status" value="1"/>
</dbReference>
<comment type="caution">
    <text evidence="9">The sequence shown here is derived from an EMBL/GenBank/DDBJ whole genome shotgun (WGS) entry which is preliminary data.</text>
</comment>
<feature type="domain" description="Nitrite/sulphite reductase 4Fe-4S" evidence="7">
    <location>
        <begin position="98"/>
        <end position="250"/>
    </location>
</feature>
<evidence type="ECO:0000256" key="3">
    <source>
        <dbReference type="ARBA" id="ARBA00022723"/>
    </source>
</evidence>
<protein>
    <submittedName>
        <fullName evidence="9">Precorrin-3B synthase</fullName>
    </submittedName>
</protein>
<keyword evidence="4" id="KW-0560">Oxidoreductase</keyword>
<dbReference type="InterPro" id="IPR006066">
    <property type="entry name" value="NO2/SO3_Rdtase_FeS/sirohaem_BS"/>
</dbReference>
<feature type="domain" description="Nitrite/sulphite reductase 4Fe-4S" evidence="7">
    <location>
        <begin position="361"/>
        <end position="492"/>
    </location>
</feature>
<sequence>MEVLSLECVSSQFAICPGLFQPSAANDGLLSRLRVPGGLLTVTQCEAIADLADQLGGGYVEVTNRANVQIRGLQSTIDADHLARLQAVGLASPVAAIDALRNIMCSPTAGIDRQQLLDTRPFVAAWNRYLTTRPDFAVLSPKFSVCFDGGEAVSVRDRPNDISLVAVAITDAIYFRLHLSLGDRGASPCDTGVVIQPEESLQLLIAMTEVYRDYTMQKLGNSSQRKPRLRNLLHDWGLATYLQAVVQRLSFLPLRDGTKSLRQNEKIDGNSFSDAYNHLGIHSQRQSDRSYIGCILPLGRLETIQLRGLATLASQYGSSMLRLTPWQNVLLSDLPTAQIAVVQQKIEQLGLHSSATHPHGAIVACSGTTGCQSSATNTQADALALAAHLEQTIVLSYPVNIHFSGCEKSCAQHHASDIALLGVAQEGEASYHVYVGDDGSKFGRSLYQNYRPAHLPALIEQMLRVYQEQSQSHETFKSFVNRYKIAELKQMLIASDRHLIGARQQN</sequence>
<dbReference type="OrthoDB" id="9803707at2"/>
<proteinExistence type="predicted"/>
<evidence type="ECO:0000256" key="2">
    <source>
        <dbReference type="ARBA" id="ARBA00022617"/>
    </source>
</evidence>
<reference evidence="10" key="1">
    <citation type="submission" date="2018-02" db="EMBL/GenBank/DDBJ databases">
        <authorList>
            <person name="Moore K."/>
            <person name="Momper L."/>
        </authorList>
    </citation>
    <scope>NUCLEOTIDE SEQUENCE [LARGE SCALE GENOMIC DNA]</scope>
    <source>
        <strain evidence="10">ULC18</strain>
    </source>
</reference>
<evidence type="ECO:0000259" key="7">
    <source>
        <dbReference type="Pfam" id="PF01077"/>
    </source>
</evidence>
<reference evidence="9 10" key="2">
    <citation type="submission" date="2018-03" db="EMBL/GenBank/DDBJ databases">
        <title>The ancient ancestry and fast evolution of plastids.</title>
        <authorList>
            <person name="Moore K.R."/>
            <person name="Magnabosco C."/>
            <person name="Momper L."/>
            <person name="Gold D.A."/>
            <person name="Bosak T."/>
            <person name="Fournier G.P."/>
        </authorList>
    </citation>
    <scope>NUCLEOTIDE SEQUENCE [LARGE SCALE GENOMIC DNA]</scope>
    <source>
        <strain evidence="9 10">ULC18</strain>
    </source>
</reference>
<gene>
    <name evidence="9" type="primary">cobG</name>
    <name evidence="9" type="ORF">C7B82_21345</name>
</gene>
<dbReference type="InterPro" id="IPR005117">
    <property type="entry name" value="NiRdtase/SiRdtase_haem-b_fer"/>
</dbReference>
<keyword evidence="6" id="KW-0411">Iron-sulfur</keyword>
<evidence type="ECO:0000256" key="4">
    <source>
        <dbReference type="ARBA" id="ARBA00023002"/>
    </source>
</evidence>
<dbReference type="InterPro" id="IPR045854">
    <property type="entry name" value="NO2/SO3_Rdtase_4Fe4S_sf"/>
</dbReference>